<comment type="caution">
    <text evidence="1">The sequence shown here is derived from an EMBL/GenBank/DDBJ whole genome shotgun (WGS) entry which is preliminary data.</text>
</comment>
<accession>A0ABS8A892</accession>
<gene>
    <name evidence="1" type="ORF">JI747_017530</name>
</gene>
<sequence length="220" mass="25853">MKILFENYKNLLEARLNHKTLLSIGEDSIRYDFFIALLKTYNLEPYQIEVETALNSKCFVPYLNEKSKRNEKPLIDLILNTPTLKICAEFGLFRQNTNEEGTINKTARTIKMVNDMIRASLHSKFENSRGFFICVADYKMIGHKMQNDFIDKFPSDYLITKDFITHQLKQKTNKIDSRFLAVFSPLNKNIKSNIVYNEKLKAINIKKETRLIIWEVIIDK</sequence>
<protein>
    <submittedName>
        <fullName evidence="1">Uncharacterized protein</fullName>
    </submittedName>
</protein>
<keyword evidence="2" id="KW-1185">Reference proteome</keyword>
<organism evidence="1 2">
    <name type="scientific">Chryseobacterium tagetis</name>
    <dbReference type="NCBI Taxonomy" id="2801334"/>
    <lineage>
        <taxon>Bacteria</taxon>
        <taxon>Pseudomonadati</taxon>
        <taxon>Bacteroidota</taxon>
        <taxon>Flavobacteriia</taxon>
        <taxon>Flavobacteriales</taxon>
        <taxon>Weeksellaceae</taxon>
        <taxon>Chryseobacterium group</taxon>
        <taxon>Chryseobacterium</taxon>
    </lineage>
</organism>
<proteinExistence type="predicted"/>
<dbReference type="Proteomes" id="UP000618240">
    <property type="component" value="Unassembled WGS sequence"/>
</dbReference>
<evidence type="ECO:0000313" key="1">
    <source>
        <dbReference type="EMBL" id="MCA6068971.1"/>
    </source>
</evidence>
<dbReference type="EMBL" id="JAERSE020000005">
    <property type="protein sequence ID" value="MCA6068971.1"/>
    <property type="molecule type" value="Genomic_DNA"/>
</dbReference>
<name>A0ABS8A892_9FLAO</name>
<evidence type="ECO:0000313" key="2">
    <source>
        <dbReference type="Proteomes" id="UP000618240"/>
    </source>
</evidence>
<dbReference type="RefSeq" id="WP_225690170.1">
    <property type="nucleotide sequence ID" value="NZ_JAERSE020000005.1"/>
</dbReference>
<reference evidence="1 2" key="1">
    <citation type="submission" date="2021-09" db="EMBL/GenBank/DDBJ databases">
        <title>Genome sequencing and assembly of Chryseobacterium sp. RG1.</title>
        <authorList>
            <person name="Chhetri G."/>
        </authorList>
    </citation>
    <scope>NUCLEOTIDE SEQUENCE [LARGE SCALE GENOMIC DNA]</scope>
    <source>
        <strain evidence="1 2">RG1</strain>
    </source>
</reference>